<evidence type="ECO:0000313" key="1">
    <source>
        <dbReference type="EMBL" id="MDT8759755.1"/>
    </source>
</evidence>
<comment type="caution">
    <text evidence="1">The sequence shown here is derived from an EMBL/GenBank/DDBJ whole genome shotgun (WGS) entry which is preliminary data.</text>
</comment>
<sequence>MARPIDWIEFHGLVQRHRIPGLAGAALCAADFAIPADVRSKLADEAQRYAARDLLHAAETARLQQIFDRAGVPAMFLKGSALGMLAYGRLGLKYSWDIDLLTTEPSALQALQLLEQHGYRLSGSGGLPRHALRRFTRFTHEIELRNDRGMTVELHWRLFSKPILSGVTGASETQTVDIGGATVRTLREDLLVAFLIAHGQEHGWSRLKWIADLNALLAQKTEDELAELHARAATFDLEAKTSAALLLCAQLFDLPLPEPLQAKLRRNRTVKRLVEADLACIAHPLSGQDLPVLSRASIALITSRFGRGTGWRMALAELGALWTQPTKRARYPAALDFLYHLLRVPIWLLRVPLRLAENRRVKVRVEREC</sequence>
<gene>
    <name evidence="1" type="ORF">MZO42_13715</name>
</gene>
<accession>A0ABU3N8R4</accession>
<dbReference type="Gene3D" id="3.30.460.40">
    <property type="match status" value="1"/>
</dbReference>
<dbReference type="InterPro" id="IPR039498">
    <property type="entry name" value="NTP_transf_5"/>
</dbReference>
<dbReference type="EMBL" id="JALMLT010000003">
    <property type="protein sequence ID" value="MDT8759755.1"/>
    <property type="molecule type" value="Genomic_DNA"/>
</dbReference>
<reference evidence="1" key="1">
    <citation type="submission" date="2022-04" db="EMBL/GenBank/DDBJ databases">
        <title>Tomato heritable bacteria conferring resistance against bacterial wilt.</title>
        <authorList>
            <person name="Yin J."/>
        </authorList>
    </citation>
    <scope>NUCLEOTIDE SEQUENCE</scope>
    <source>
        <strain evidence="1">Cra20</strain>
    </source>
</reference>
<organism evidence="1">
    <name type="scientific">Sphingomonas psychrotolerans</name>
    <dbReference type="NCBI Taxonomy" id="1327635"/>
    <lineage>
        <taxon>Bacteria</taxon>
        <taxon>Pseudomonadati</taxon>
        <taxon>Pseudomonadota</taxon>
        <taxon>Alphaproteobacteria</taxon>
        <taxon>Sphingomonadales</taxon>
        <taxon>Sphingomonadaceae</taxon>
        <taxon>Sphingomonas</taxon>
    </lineage>
</organism>
<dbReference type="Pfam" id="PF14907">
    <property type="entry name" value="NTP_transf_5"/>
    <property type="match status" value="1"/>
</dbReference>
<proteinExistence type="predicted"/>
<name>A0ABU3N8R4_9SPHN</name>
<protein>
    <submittedName>
        <fullName evidence="1">Nucleotidyltransferase family protein</fullName>
    </submittedName>
</protein>